<comment type="similarity">
    <text evidence="2">Belongs to the BCKDHA family.</text>
</comment>
<dbReference type="EMBL" id="JMKJ01000288">
    <property type="protein sequence ID" value="KGG51423.1"/>
    <property type="molecule type" value="Genomic_DNA"/>
</dbReference>
<reference evidence="4 5" key="1">
    <citation type="submission" date="2014-04" db="EMBL/GenBank/DDBJ databases">
        <title>A new species of microsporidia sheds light on the evolution of extreme parasitism.</title>
        <authorList>
            <person name="Haag K.L."/>
            <person name="James T.Y."/>
            <person name="Larsson R."/>
            <person name="Schaer T.M."/>
            <person name="Refardt D."/>
            <person name="Pombert J.-F."/>
            <person name="Ebert D."/>
        </authorList>
    </citation>
    <scope>NUCLEOTIDE SEQUENCE [LARGE SCALE GENOMIC DNA]</scope>
    <source>
        <strain evidence="4 5">UGP3</strain>
        <tissue evidence="4">Spores</tissue>
    </source>
</reference>
<proteinExistence type="inferred from homology"/>
<dbReference type="OrthoDB" id="3845at2759"/>
<comment type="catalytic activity">
    <reaction evidence="2">
        <text>N(6)-[(R)-lipoyl]-L-lysyl-[protein] + 3-methyl-2-oxobutanoate + H(+) = N(6)-[(R)-S(8)-2-methylpropanoyldihydrolipoyl]-L-lysyl-[protein] + CO2</text>
        <dbReference type="Rhea" id="RHEA:13457"/>
        <dbReference type="Rhea" id="RHEA-COMP:10474"/>
        <dbReference type="Rhea" id="RHEA-COMP:10497"/>
        <dbReference type="ChEBI" id="CHEBI:11851"/>
        <dbReference type="ChEBI" id="CHEBI:15378"/>
        <dbReference type="ChEBI" id="CHEBI:16526"/>
        <dbReference type="ChEBI" id="CHEBI:83099"/>
        <dbReference type="ChEBI" id="CHEBI:83142"/>
        <dbReference type="EC" id="1.2.4.4"/>
    </reaction>
</comment>
<evidence type="ECO:0000256" key="2">
    <source>
        <dbReference type="RuleBase" id="RU365014"/>
    </source>
</evidence>
<dbReference type="RefSeq" id="XP_013237850.1">
    <property type="nucleotide sequence ID" value="XM_013382396.1"/>
</dbReference>
<evidence type="ECO:0000313" key="5">
    <source>
        <dbReference type="Proteomes" id="UP000029725"/>
    </source>
</evidence>
<dbReference type="PANTHER" id="PTHR43380:SF1">
    <property type="entry name" value="2-OXOISOVALERATE DEHYDROGENASE SUBUNIT ALPHA, MITOCHONDRIAL"/>
    <property type="match status" value="1"/>
</dbReference>
<organism evidence="4 5">
    <name type="scientific">Mitosporidium daphniae</name>
    <dbReference type="NCBI Taxonomy" id="1485682"/>
    <lineage>
        <taxon>Eukaryota</taxon>
        <taxon>Fungi</taxon>
        <taxon>Fungi incertae sedis</taxon>
        <taxon>Microsporidia</taxon>
        <taxon>Mitosporidium</taxon>
    </lineage>
</organism>
<evidence type="ECO:0000313" key="4">
    <source>
        <dbReference type="EMBL" id="KGG51423.1"/>
    </source>
</evidence>
<feature type="domain" description="Dehydrogenase E1 component" evidence="3">
    <location>
        <begin position="6"/>
        <end position="78"/>
    </location>
</feature>
<dbReference type="AlphaFoldDB" id="A0A098VQW9"/>
<keyword evidence="5" id="KW-1185">Reference proteome</keyword>
<dbReference type="InterPro" id="IPR001017">
    <property type="entry name" value="DH_E1"/>
</dbReference>
<dbReference type="HOGENOM" id="CLU_2073720_0_0_1"/>
<dbReference type="InterPro" id="IPR050771">
    <property type="entry name" value="Alpha-ketoacid_DH_E1_comp"/>
</dbReference>
<comment type="cofactor">
    <cofactor evidence="2">
        <name>thiamine diphosphate</name>
        <dbReference type="ChEBI" id="CHEBI:58937"/>
    </cofactor>
</comment>
<keyword evidence="2" id="KW-0786">Thiamine pyrophosphate</keyword>
<dbReference type="GeneID" id="25259673"/>
<dbReference type="Pfam" id="PF00676">
    <property type="entry name" value="E1_dh"/>
    <property type="match status" value="1"/>
</dbReference>
<dbReference type="Gene3D" id="3.40.50.970">
    <property type="match status" value="1"/>
</dbReference>
<dbReference type="EC" id="1.2.4.4" evidence="2"/>
<dbReference type="PANTHER" id="PTHR43380">
    <property type="entry name" value="2-OXOISOVALERATE DEHYDROGENASE SUBUNIT ALPHA, MITOCHONDRIAL"/>
    <property type="match status" value="1"/>
</dbReference>
<name>A0A098VQW9_9MICR</name>
<gene>
    <name evidence="4" type="ORF">DI09_35p110</name>
</gene>
<dbReference type="Proteomes" id="UP000029725">
    <property type="component" value="Unassembled WGS sequence"/>
</dbReference>
<evidence type="ECO:0000259" key="3">
    <source>
        <dbReference type="Pfam" id="PF00676"/>
    </source>
</evidence>
<sequence>MTLIARVGHHSTSDDFTLYRSKEEVKDWEQEDTDPILKFSKWYDLAFEHLDTEALKKDTKKELLHCLKLAESKKKPNIDALFCDVYDNLTPNLELQKKELKRFLIEYPQAIDTSCFSK</sequence>
<dbReference type="SUPFAM" id="SSF52518">
    <property type="entry name" value="Thiamin diphosphate-binding fold (THDP-binding)"/>
    <property type="match status" value="1"/>
</dbReference>
<dbReference type="VEuPathDB" id="MicrosporidiaDB:DI09_35p110"/>
<dbReference type="GO" id="GO:0003863">
    <property type="term" value="F:branched-chain 2-oxo acid dehydrogenase activity"/>
    <property type="evidence" value="ECO:0007669"/>
    <property type="project" value="UniProtKB-EC"/>
</dbReference>
<evidence type="ECO:0000256" key="1">
    <source>
        <dbReference type="ARBA" id="ARBA00023002"/>
    </source>
</evidence>
<accession>A0A098VQW9</accession>
<dbReference type="InterPro" id="IPR029061">
    <property type="entry name" value="THDP-binding"/>
</dbReference>
<keyword evidence="1 2" id="KW-0560">Oxidoreductase</keyword>
<dbReference type="GO" id="GO:0009083">
    <property type="term" value="P:branched-chain amino acid catabolic process"/>
    <property type="evidence" value="ECO:0007669"/>
    <property type="project" value="TreeGrafter"/>
</dbReference>
<protein>
    <recommendedName>
        <fullName evidence="2">2-oxoisovalerate dehydrogenase subunit alpha</fullName>
        <ecNumber evidence="2">1.2.4.4</ecNumber>
    </recommendedName>
    <alternativeName>
        <fullName evidence="2">Branched-chain alpha-keto acid dehydrogenase E1 component alpha chain</fullName>
    </alternativeName>
</protein>
<comment type="function">
    <text evidence="2">The branched-chain alpha-keto dehydrogenase complex catalyzes the overall conversion of alpha-keto acids to acyl-CoA and CO(2). It contains multiple copies of three enzymatic components: branched-chain alpha-keto acid decarboxylase (E1), lipoamide acyltransferase (E2) and lipoamide dehydrogenase (E3).</text>
</comment>
<comment type="caution">
    <text evidence="4">The sequence shown here is derived from an EMBL/GenBank/DDBJ whole genome shotgun (WGS) entry which is preliminary data.</text>
</comment>